<dbReference type="InterPro" id="IPR024671">
    <property type="entry name" value="Atg22-like"/>
</dbReference>
<keyword evidence="4 7" id="KW-0812">Transmembrane</keyword>
<dbReference type="SUPFAM" id="SSF103473">
    <property type="entry name" value="MFS general substrate transporter"/>
    <property type="match status" value="1"/>
</dbReference>
<feature type="transmembrane region" description="Helical" evidence="7">
    <location>
        <begin position="21"/>
        <end position="43"/>
    </location>
</feature>
<evidence type="ECO:0000256" key="6">
    <source>
        <dbReference type="ARBA" id="ARBA00023136"/>
    </source>
</evidence>
<keyword evidence="3" id="KW-0813">Transport</keyword>
<dbReference type="OrthoDB" id="191614at2759"/>
<dbReference type="EMBL" id="BRXY01000012">
    <property type="protein sequence ID" value="GMH52600.1"/>
    <property type="molecule type" value="Genomic_DNA"/>
</dbReference>
<feature type="transmembrane region" description="Helical" evidence="7">
    <location>
        <begin position="365"/>
        <end position="383"/>
    </location>
</feature>
<keyword evidence="5 7" id="KW-1133">Transmembrane helix</keyword>
<feature type="transmembrane region" description="Helical" evidence="7">
    <location>
        <begin position="188"/>
        <end position="207"/>
    </location>
</feature>
<feature type="transmembrane region" description="Helical" evidence="7">
    <location>
        <begin position="87"/>
        <end position="107"/>
    </location>
</feature>
<comment type="similarity">
    <text evidence="2">Belongs to the ATG22 family.</text>
</comment>
<protein>
    <recommendedName>
        <fullName evidence="10">Major facilitator superfamily (MFS) profile domain-containing protein</fullName>
    </recommendedName>
</protein>
<reference evidence="9" key="1">
    <citation type="journal article" date="2023" name="Commun. Biol.">
        <title>Genome analysis of Parmales, the sister group of diatoms, reveals the evolutionary specialization of diatoms from phago-mixotrophs to photoautotrophs.</title>
        <authorList>
            <person name="Ban H."/>
            <person name="Sato S."/>
            <person name="Yoshikawa S."/>
            <person name="Yamada K."/>
            <person name="Nakamura Y."/>
            <person name="Ichinomiya M."/>
            <person name="Sato N."/>
            <person name="Blanc-Mathieu R."/>
            <person name="Endo H."/>
            <person name="Kuwata A."/>
            <person name="Ogata H."/>
        </authorList>
    </citation>
    <scope>NUCLEOTIDE SEQUENCE [LARGE SCALE GENOMIC DNA]</scope>
    <source>
        <strain evidence="9">NIES 3701</strain>
    </source>
</reference>
<feature type="transmembrane region" description="Helical" evidence="7">
    <location>
        <begin position="430"/>
        <end position="451"/>
    </location>
</feature>
<dbReference type="PANTHER" id="PTHR23519:SF1">
    <property type="entry name" value="AUTOPHAGY-RELATED PROTEIN 22"/>
    <property type="match status" value="1"/>
</dbReference>
<evidence type="ECO:0000256" key="3">
    <source>
        <dbReference type="ARBA" id="ARBA00022448"/>
    </source>
</evidence>
<evidence type="ECO:0000313" key="8">
    <source>
        <dbReference type="EMBL" id="GMH52600.1"/>
    </source>
</evidence>
<keyword evidence="9" id="KW-1185">Reference proteome</keyword>
<feature type="transmembrane region" description="Helical" evidence="7">
    <location>
        <begin position="219"/>
        <end position="235"/>
    </location>
</feature>
<dbReference type="InterPro" id="IPR050495">
    <property type="entry name" value="ATG22/LtaA_families"/>
</dbReference>
<sequence length="506" mass="54423">MGCSEIFGLAIMRSTPETRAFYYDVLFRAPLFISILFLSTVFLKFANEEAGCTEAGYDIGAGQTEEEADAAEVKCTGRAYGIRPSSVLTTLNSAAGLILAFLLPVIGSIIDHTSYRKQCVVYAGAVFWLSNLVQCFTNSDSWFAMVVIQGAVSATSYMIHQTAIFAYATEIVDDLDKELLHMNASVRVWELVTMLGFMVLVTIVGMIGRFDVVAKSSTSQALAGLIAAYPGYVVFKDLGNRPNLNKVPAGSSVLTAGFNKVFKTARFLRASHPEVLKFLRALLFFESANGSIIFASTTLITQQLKIEDPSPILLSIIVISAFGAGLVPLLHRNLGVKKGMMLVVGFNVVASLIVILFVHSEETAGGIWIVGILYGLGIGATYPMQRTFYMILIPGGLETQMMGLLQFCSIFLGWAPGLVFTALNESTNDMRLAMFSILGFHLAGILLLGLVDVEKGRAQAKKTDHLRIHNGAGGGGKGGGLKVVNGEDQDLVAVELGGEDIGDDHL</sequence>
<feature type="transmembrane region" description="Helical" evidence="7">
    <location>
        <begin position="278"/>
        <end position="300"/>
    </location>
</feature>
<evidence type="ECO:0008006" key="10">
    <source>
        <dbReference type="Google" id="ProtNLM"/>
    </source>
</evidence>
<feature type="transmembrane region" description="Helical" evidence="7">
    <location>
        <begin position="342"/>
        <end position="359"/>
    </location>
</feature>
<accession>A0A9W6ZME0</accession>
<feature type="transmembrane region" description="Helical" evidence="7">
    <location>
        <begin position="404"/>
        <end position="424"/>
    </location>
</feature>
<comment type="subcellular location">
    <subcellularLocation>
        <location evidence="1">Endomembrane system</location>
        <topology evidence="1">Multi-pass membrane protein</topology>
    </subcellularLocation>
</comment>
<evidence type="ECO:0000256" key="2">
    <source>
        <dbReference type="ARBA" id="ARBA00006978"/>
    </source>
</evidence>
<comment type="caution">
    <text evidence="8">The sequence shown here is derived from an EMBL/GenBank/DDBJ whole genome shotgun (WGS) entry which is preliminary data.</text>
</comment>
<name>A0A9W6ZME0_9STRA</name>
<dbReference type="Pfam" id="PF11700">
    <property type="entry name" value="ATG22"/>
    <property type="match status" value="1"/>
</dbReference>
<gene>
    <name evidence="8" type="ORF">TrST_g1444</name>
</gene>
<evidence type="ECO:0000256" key="7">
    <source>
        <dbReference type="SAM" id="Phobius"/>
    </source>
</evidence>
<proteinExistence type="inferred from homology"/>
<dbReference type="GO" id="GO:0012505">
    <property type="term" value="C:endomembrane system"/>
    <property type="evidence" value="ECO:0007669"/>
    <property type="project" value="UniProtKB-SubCell"/>
</dbReference>
<evidence type="ECO:0000256" key="4">
    <source>
        <dbReference type="ARBA" id="ARBA00022692"/>
    </source>
</evidence>
<dbReference type="PANTHER" id="PTHR23519">
    <property type="entry name" value="AUTOPHAGY-RELATED PROTEIN 22"/>
    <property type="match status" value="1"/>
</dbReference>
<evidence type="ECO:0000256" key="1">
    <source>
        <dbReference type="ARBA" id="ARBA00004127"/>
    </source>
</evidence>
<dbReference type="Gene3D" id="1.20.1250.20">
    <property type="entry name" value="MFS general substrate transporter like domains"/>
    <property type="match status" value="1"/>
</dbReference>
<feature type="transmembrane region" description="Helical" evidence="7">
    <location>
        <begin position="312"/>
        <end position="330"/>
    </location>
</feature>
<evidence type="ECO:0000313" key="9">
    <source>
        <dbReference type="Proteomes" id="UP001165085"/>
    </source>
</evidence>
<dbReference type="InterPro" id="IPR036259">
    <property type="entry name" value="MFS_trans_sf"/>
</dbReference>
<evidence type="ECO:0000256" key="5">
    <source>
        <dbReference type="ARBA" id="ARBA00022989"/>
    </source>
</evidence>
<dbReference type="Proteomes" id="UP001165085">
    <property type="component" value="Unassembled WGS sequence"/>
</dbReference>
<dbReference type="AlphaFoldDB" id="A0A9W6ZME0"/>
<keyword evidence="6 7" id="KW-0472">Membrane</keyword>
<organism evidence="8 9">
    <name type="scientific">Triparma strigata</name>
    <dbReference type="NCBI Taxonomy" id="1606541"/>
    <lineage>
        <taxon>Eukaryota</taxon>
        <taxon>Sar</taxon>
        <taxon>Stramenopiles</taxon>
        <taxon>Ochrophyta</taxon>
        <taxon>Bolidophyceae</taxon>
        <taxon>Parmales</taxon>
        <taxon>Triparmaceae</taxon>
        <taxon>Triparma</taxon>
    </lineage>
</organism>